<evidence type="ECO:0000313" key="3">
    <source>
        <dbReference type="Proteomes" id="UP000053240"/>
    </source>
</evidence>
<organism evidence="2 3">
    <name type="scientific">Papilio machaon</name>
    <name type="common">Old World swallowtail butterfly</name>
    <dbReference type="NCBI Taxonomy" id="76193"/>
    <lineage>
        <taxon>Eukaryota</taxon>
        <taxon>Metazoa</taxon>
        <taxon>Ecdysozoa</taxon>
        <taxon>Arthropoda</taxon>
        <taxon>Hexapoda</taxon>
        <taxon>Insecta</taxon>
        <taxon>Pterygota</taxon>
        <taxon>Neoptera</taxon>
        <taxon>Endopterygota</taxon>
        <taxon>Lepidoptera</taxon>
        <taxon>Glossata</taxon>
        <taxon>Ditrysia</taxon>
        <taxon>Papilionoidea</taxon>
        <taxon>Papilionidae</taxon>
        <taxon>Papilioninae</taxon>
        <taxon>Papilio</taxon>
    </lineage>
</organism>
<feature type="region of interest" description="Disordered" evidence="1">
    <location>
        <begin position="54"/>
        <end position="80"/>
    </location>
</feature>
<accession>A0A0N0PFY3</accession>
<dbReference type="AlphaFoldDB" id="A0A0N0PFY3"/>
<gene>
    <name evidence="2" type="ORF">RR48_00941</name>
</gene>
<name>A0A0N0PFY3_PAPMA</name>
<protein>
    <submittedName>
        <fullName evidence="2">Uncharacterized protein</fullName>
    </submittedName>
</protein>
<proteinExistence type="predicted"/>
<evidence type="ECO:0000313" key="2">
    <source>
        <dbReference type="EMBL" id="KPJ21392.1"/>
    </source>
</evidence>
<keyword evidence="3" id="KW-1185">Reference proteome</keyword>
<dbReference type="Proteomes" id="UP000053240">
    <property type="component" value="Unassembled WGS sequence"/>
</dbReference>
<dbReference type="InParanoid" id="A0A0N0PFY3"/>
<sequence length="120" mass="14151">MEIEKNKDSRNKIVHNFIKAIIKLLDEKSKLLLKEKRKNLLLWIKTKTKVLTNKKREDLEKRNRTSSAAPSSREWAAKKQQKAVKDIGFIDAETSRTDRQNTRKQSRSLSVSHYRRCRCA</sequence>
<comment type="caution">
    <text evidence="2">The sequence shown here is derived from an EMBL/GenBank/DDBJ whole genome shotgun (WGS) entry which is preliminary data.</text>
</comment>
<dbReference type="EMBL" id="LADJ01043344">
    <property type="protein sequence ID" value="KPJ21392.1"/>
    <property type="molecule type" value="Genomic_DNA"/>
</dbReference>
<reference evidence="2 3" key="1">
    <citation type="journal article" date="2015" name="Nat. Commun.">
        <title>Outbred genome sequencing and CRISPR/Cas9 gene editing in butterflies.</title>
        <authorList>
            <person name="Li X."/>
            <person name="Fan D."/>
            <person name="Zhang W."/>
            <person name="Liu G."/>
            <person name="Zhang L."/>
            <person name="Zhao L."/>
            <person name="Fang X."/>
            <person name="Chen L."/>
            <person name="Dong Y."/>
            <person name="Chen Y."/>
            <person name="Ding Y."/>
            <person name="Zhao R."/>
            <person name="Feng M."/>
            <person name="Zhu Y."/>
            <person name="Feng Y."/>
            <person name="Jiang X."/>
            <person name="Zhu D."/>
            <person name="Xiang H."/>
            <person name="Feng X."/>
            <person name="Li S."/>
            <person name="Wang J."/>
            <person name="Zhang G."/>
            <person name="Kronforst M.R."/>
            <person name="Wang W."/>
        </authorList>
    </citation>
    <scope>NUCLEOTIDE SEQUENCE [LARGE SCALE GENOMIC DNA]</scope>
    <source>
        <strain evidence="2">Ya'a_city_454_Pm</strain>
        <tissue evidence="2">Whole body</tissue>
    </source>
</reference>
<feature type="compositionally biased region" description="Basic and acidic residues" evidence="1">
    <location>
        <begin position="54"/>
        <end position="63"/>
    </location>
</feature>
<evidence type="ECO:0000256" key="1">
    <source>
        <dbReference type="SAM" id="MobiDB-lite"/>
    </source>
</evidence>